<comment type="cofactor">
    <cofactor evidence="1">
        <name>FAD</name>
        <dbReference type="ChEBI" id="CHEBI:57692"/>
    </cofactor>
</comment>
<dbReference type="AlphaFoldDB" id="A0A1E9PLH0"/>
<dbReference type="GO" id="GO:0071949">
    <property type="term" value="F:FAD binding"/>
    <property type="evidence" value="ECO:0007669"/>
    <property type="project" value="InterPro"/>
</dbReference>
<protein>
    <submittedName>
        <fullName evidence="6">FAD-binding oxidoreductase</fullName>
    </submittedName>
</protein>
<dbReference type="InterPro" id="IPR016166">
    <property type="entry name" value="FAD-bd_PCMH"/>
</dbReference>
<accession>A0A9Q4DFJ9</accession>
<evidence type="ECO:0000256" key="2">
    <source>
        <dbReference type="ARBA" id="ARBA00022630"/>
    </source>
</evidence>
<dbReference type="InterPro" id="IPR036318">
    <property type="entry name" value="FAD-bd_PCMH-like_sf"/>
</dbReference>
<dbReference type="PANTHER" id="PTHR42934">
    <property type="entry name" value="GLYCOLATE OXIDASE SUBUNIT GLCD"/>
    <property type="match status" value="1"/>
</dbReference>
<dbReference type="Gene3D" id="3.30.465.10">
    <property type="match status" value="1"/>
</dbReference>
<dbReference type="FunFam" id="1.10.45.10:FF:000001">
    <property type="entry name" value="D-lactate dehydrogenase mitochondrial"/>
    <property type="match status" value="1"/>
</dbReference>
<gene>
    <name evidence="7" type="ORF">DBT44_0000015</name>
    <name evidence="6" type="ORF">ODY61_07610</name>
</gene>
<dbReference type="SUPFAM" id="SSF56176">
    <property type="entry name" value="FAD-binding/transporter-associated domain-like"/>
    <property type="match status" value="1"/>
</dbReference>
<evidence type="ECO:0000313" key="9">
    <source>
        <dbReference type="Proteomes" id="UP001069047"/>
    </source>
</evidence>
<dbReference type="Pfam" id="PF02913">
    <property type="entry name" value="FAD-oxidase_C"/>
    <property type="match status" value="1"/>
</dbReference>
<dbReference type="EMBL" id="CP145132">
    <property type="protein sequence ID" value="WWC54726.1"/>
    <property type="molecule type" value="Genomic_DNA"/>
</dbReference>
<name>A0A1E9PLH0_9LACT</name>
<feature type="domain" description="FAD-binding PCMH-type" evidence="5">
    <location>
        <begin position="20"/>
        <end position="197"/>
    </location>
</feature>
<dbReference type="GeneID" id="86859028"/>
<dbReference type="Gene3D" id="3.30.70.2740">
    <property type="match status" value="1"/>
</dbReference>
<evidence type="ECO:0000256" key="3">
    <source>
        <dbReference type="ARBA" id="ARBA00022827"/>
    </source>
</evidence>
<dbReference type="InterPro" id="IPR016169">
    <property type="entry name" value="FAD-bd_PCMH_sub2"/>
</dbReference>
<dbReference type="Pfam" id="PF01565">
    <property type="entry name" value="FAD_binding_4"/>
    <property type="match status" value="1"/>
</dbReference>
<dbReference type="PANTHER" id="PTHR42934:SF2">
    <property type="entry name" value="GLYCOLATE OXIDASE SUBUNIT GLCD"/>
    <property type="match status" value="1"/>
</dbReference>
<dbReference type="InterPro" id="IPR016164">
    <property type="entry name" value="FAD-linked_Oxase-like_C"/>
</dbReference>
<dbReference type="Gene3D" id="1.10.45.10">
    <property type="entry name" value="Vanillyl-alcohol Oxidase, Chain A, domain 4"/>
    <property type="match status" value="1"/>
</dbReference>
<evidence type="ECO:0000259" key="5">
    <source>
        <dbReference type="PROSITE" id="PS51387"/>
    </source>
</evidence>
<dbReference type="Proteomes" id="UP000250354">
    <property type="component" value="Chromosome"/>
</dbReference>
<sequence length="444" mass="48671">MTIERQVDDKYLTTFIHESEAGHAEGIIYPENEEEIVEAVKKAQAEGKKLVTIGGHTALAGGTYPQGEILLNLEKMNQILDLDKETLTLTVEAGVTLNQVRDYLAGSGYFYAPDPGEKRATVAGNAATNAGGMRAIKYGVTRDNIRSMRVVLANGEVINAGSLNNKDSSGYDLKDLFIGSEGTLGIISQLQLKLRVEPQYENSLLIGFERLEELGPVIYEILHSSVAPTALEMFEHDAITYAEELLGKEMPSKTGQAFLLVTLSGNQEAAIQKDLENLEEIAQKAGALATELLSGEVEKGVWDIRDHILSGIYKAGPMRLDDPVVPVNKITQAINKSKEIADDLGIASTFFGHAGDGNIHICLMKKELSDQEWEDRLHQYDLRLYDFLAENGGLPSGEHGIGLERVKFMPIFFSETELATMKAIKKALDPNNLLNPGRVIEVDE</sequence>
<dbReference type="GO" id="GO:0016491">
    <property type="term" value="F:oxidoreductase activity"/>
    <property type="evidence" value="ECO:0007669"/>
    <property type="project" value="UniProtKB-KW"/>
</dbReference>
<keyword evidence="3" id="KW-0274">FAD</keyword>
<dbReference type="RefSeq" id="WP_070558805.1">
    <property type="nucleotide sequence ID" value="NZ_CAJHLG010000006.1"/>
</dbReference>
<reference evidence="6" key="2">
    <citation type="submission" date="2022-09" db="EMBL/GenBank/DDBJ databases">
        <title>Aerococcus urinae taxonomy study.</title>
        <authorList>
            <person name="Christensen J."/>
            <person name="Senneby E."/>
        </authorList>
    </citation>
    <scope>NUCLEOTIDE SEQUENCE</scope>
    <source>
        <strain evidence="6">LUND-41-B12</strain>
    </source>
</reference>
<keyword evidence="8" id="KW-1185">Reference proteome</keyword>
<reference evidence="7" key="3">
    <citation type="submission" date="2024-02" db="EMBL/GenBank/DDBJ databases">
        <authorList>
            <person name="Choi B."/>
        </authorList>
    </citation>
    <scope>NUCLEOTIDE SEQUENCE</scope>
    <source>
        <strain evidence="7">UMB1016</strain>
    </source>
</reference>
<dbReference type="InterPro" id="IPR006094">
    <property type="entry name" value="Oxid_FAD_bind_N"/>
</dbReference>
<evidence type="ECO:0000256" key="4">
    <source>
        <dbReference type="ARBA" id="ARBA00023002"/>
    </source>
</evidence>
<keyword evidence="2" id="KW-0285">Flavoprotein</keyword>
<dbReference type="SUPFAM" id="SSF55103">
    <property type="entry name" value="FAD-linked oxidases, C-terminal domain"/>
    <property type="match status" value="1"/>
</dbReference>
<dbReference type="EMBL" id="JAOTMY010000004">
    <property type="protein sequence ID" value="MCY3087970.1"/>
    <property type="molecule type" value="Genomic_DNA"/>
</dbReference>
<evidence type="ECO:0000313" key="8">
    <source>
        <dbReference type="Proteomes" id="UP000250354"/>
    </source>
</evidence>
<accession>A0A1E9PLH0</accession>
<dbReference type="InterPro" id="IPR051914">
    <property type="entry name" value="FAD-linked_OxidoTrans_Type4"/>
</dbReference>
<dbReference type="InterPro" id="IPR016171">
    <property type="entry name" value="Vanillyl_alc_oxidase_C-sub2"/>
</dbReference>
<evidence type="ECO:0000313" key="6">
    <source>
        <dbReference type="EMBL" id="MCY3087970.1"/>
    </source>
</evidence>
<proteinExistence type="predicted"/>
<dbReference type="InterPro" id="IPR004113">
    <property type="entry name" value="FAD-bd_oxidored_4_C"/>
</dbReference>
<dbReference type="PROSITE" id="PS51387">
    <property type="entry name" value="FAD_PCMH"/>
    <property type="match status" value="1"/>
</dbReference>
<evidence type="ECO:0000256" key="1">
    <source>
        <dbReference type="ARBA" id="ARBA00001974"/>
    </source>
</evidence>
<reference evidence="7 8" key="1">
    <citation type="journal article" date="2020" name="J. Bacteriol.">
        <title>Aerococcus urinae Isolated from Women with Lower Urinary Tract Symptoms: In Vitro Aggregation and Genome Analysis.</title>
        <authorList>
            <person name="Hilt E.E."/>
            <person name="Putonti C."/>
            <person name="Thomas-White K."/>
            <person name="Lewis A.L."/>
            <person name="Visick K.L."/>
            <person name="Gilbert N.M."/>
            <person name="Wolfe A.J."/>
        </authorList>
    </citation>
    <scope>NUCLEOTIDE SEQUENCE [LARGE SCALE GENOMIC DNA]</scope>
    <source>
        <strain evidence="7 8">UMB1016</strain>
    </source>
</reference>
<evidence type="ECO:0000313" key="7">
    <source>
        <dbReference type="EMBL" id="WWC54726.1"/>
    </source>
</evidence>
<keyword evidence="4" id="KW-0560">Oxidoreductase</keyword>
<dbReference type="Proteomes" id="UP001069047">
    <property type="component" value="Unassembled WGS sequence"/>
</dbReference>
<organism evidence="6 9">
    <name type="scientific">Aerococcus mictus</name>
    <dbReference type="NCBI Taxonomy" id="2976810"/>
    <lineage>
        <taxon>Bacteria</taxon>
        <taxon>Bacillati</taxon>
        <taxon>Bacillota</taxon>
        <taxon>Bacilli</taxon>
        <taxon>Lactobacillales</taxon>
        <taxon>Aerococcaceae</taxon>
        <taxon>Aerococcus</taxon>
    </lineage>
</organism>